<dbReference type="RefSeq" id="WP_199262467.1">
    <property type="nucleotide sequence ID" value="NZ_CP054140.1"/>
</dbReference>
<gene>
    <name evidence="1" type="ORF">HP555_11065</name>
</gene>
<organism evidence="1 2">
    <name type="scientific">Desulfobulbus oligotrophicus</name>
    <dbReference type="NCBI Taxonomy" id="1909699"/>
    <lineage>
        <taxon>Bacteria</taxon>
        <taxon>Pseudomonadati</taxon>
        <taxon>Thermodesulfobacteriota</taxon>
        <taxon>Desulfobulbia</taxon>
        <taxon>Desulfobulbales</taxon>
        <taxon>Desulfobulbaceae</taxon>
        <taxon>Desulfobulbus</taxon>
    </lineage>
</organism>
<dbReference type="KEGG" id="dog:HP555_11065"/>
<evidence type="ECO:0000313" key="2">
    <source>
        <dbReference type="Proteomes" id="UP000596092"/>
    </source>
</evidence>
<name>A0A7T5VEC1_9BACT</name>
<reference evidence="1 2" key="1">
    <citation type="submission" date="2020-05" db="EMBL/GenBank/DDBJ databases">
        <title>Complete genome of Desulfobulbus oligotrophicus.</title>
        <authorList>
            <person name="Podar M."/>
        </authorList>
    </citation>
    <scope>NUCLEOTIDE SEQUENCE [LARGE SCALE GENOMIC DNA]</scope>
    <source>
        <strain evidence="1 2">Prop6</strain>
    </source>
</reference>
<dbReference type="Proteomes" id="UP000596092">
    <property type="component" value="Chromosome"/>
</dbReference>
<dbReference type="AlphaFoldDB" id="A0A7T5VEC1"/>
<dbReference type="EMBL" id="CP054140">
    <property type="protein sequence ID" value="QQG66370.1"/>
    <property type="molecule type" value="Genomic_DNA"/>
</dbReference>
<proteinExistence type="predicted"/>
<accession>A0A7T5VEC1</accession>
<sequence length="81" mass="9026">MDRRVYFWHLKALGYCNRQMRVWCKSHGISWRGLINDGIDADHLLSIDDSAMAQAAVAFAEASDWSATPMPGGTVIAKKCL</sequence>
<protein>
    <submittedName>
        <fullName evidence="1">Uncharacterized protein</fullName>
    </submittedName>
</protein>
<evidence type="ECO:0000313" key="1">
    <source>
        <dbReference type="EMBL" id="QQG66370.1"/>
    </source>
</evidence>
<keyword evidence="2" id="KW-1185">Reference proteome</keyword>